<keyword evidence="1" id="KW-0732">Signal</keyword>
<gene>
    <name evidence="2" type="ORF">BU16DRAFT_613754</name>
</gene>
<dbReference type="AlphaFoldDB" id="A0A6A6R855"/>
<evidence type="ECO:0000313" key="3">
    <source>
        <dbReference type="Proteomes" id="UP000799750"/>
    </source>
</evidence>
<sequence>MRFSTASLLAFSSVALAAPSSPAQRRDLTYDASNPPQIFTDLTCKLSKSLTPGEPLSFAFPLADHLGTIITPALNTLVGHESVNDLDIVADNLCVNAQQDPHGGNGICQDSLQSIRDFVDAKTPLAQAQGYRCLLNLLCVAHTGVPYNSLCDYLLAGVDCIANRIIGVTAECT</sequence>
<keyword evidence="3" id="KW-1185">Reference proteome</keyword>
<evidence type="ECO:0000256" key="1">
    <source>
        <dbReference type="SAM" id="SignalP"/>
    </source>
</evidence>
<protein>
    <submittedName>
        <fullName evidence="2">Uncharacterized protein</fullName>
    </submittedName>
</protein>
<feature type="signal peptide" evidence="1">
    <location>
        <begin position="1"/>
        <end position="17"/>
    </location>
</feature>
<organism evidence="2 3">
    <name type="scientific">Lophium mytilinum</name>
    <dbReference type="NCBI Taxonomy" id="390894"/>
    <lineage>
        <taxon>Eukaryota</taxon>
        <taxon>Fungi</taxon>
        <taxon>Dikarya</taxon>
        <taxon>Ascomycota</taxon>
        <taxon>Pezizomycotina</taxon>
        <taxon>Dothideomycetes</taxon>
        <taxon>Pleosporomycetidae</taxon>
        <taxon>Mytilinidiales</taxon>
        <taxon>Mytilinidiaceae</taxon>
        <taxon>Lophium</taxon>
    </lineage>
</organism>
<dbReference type="OrthoDB" id="5208036at2759"/>
<feature type="chain" id="PRO_5025449870" evidence="1">
    <location>
        <begin position="18"/>
        <end position="173"/>
    </location>
</feature>
<reference evidence="2" key="1">
    <citation type="journal article" date="2020" name="Stud. Mycol.">
        <title>101 Dothideomycetes genomes: a test case for predicting lifestyles and emergence of pathogens.</title>
        <authorList>
            <person name="Haridas S."/>
            <person name="Albert R."/>
            <person name="Binder M."/>
            <person name="Bloem J."/>
            <person name="Labutti K."/>
            <person name="Salamov A."/>
            <person name="Andreopoulos B."/>
            <person name="Baker S."/>
            <person name="Barry K."/>
            <person name="Bills G."/>
            <person name="Bluhm B."/>
            <person name="Cannon C."/>
            <person name="Castanera R."/>
            <person name="Culley D."/>
            <person name="Daum C."/>
            <person name="Ezra D."/>
            <person name="Gonzalez J."/>
            <person name="Henrissat B."/>
            <person name="Kuo A."/>
            <person name="Liang C."/>
            <person name="Lipzen A."/>
            <person name="Lutzoni F."/>
            <person name="Magnuson J."/>
            <person name="Mondo S."/>
            <person name="Nolan M."/>
            <person name="Ohm R."/>
            <person name="Pangilinan J."/>
            <person name="Park H.-J."/>
            <person name="Ramirez L."/>
            <person name="Alfaro M."/>
            <person name="Sun H."/>
            <person name="Tritt A."/>
            <person name="Yoshinaga Y."/>
            <person name="Zwiers L.-H."/>
            <person name="Turgeon B."/>
            <person name="Goodwin S."/>
            <person name="Spatafora J."/>
            <person name="Crous P."/>
            <person name="Grigoriev I."/>
        </authorList>
    </citation>
    <scope>NUCLEOTIDE SEQUENCE</scope>
    <source>
        <strain evidence="2">CBS 269.34</strain>
    </source>
</reference>
<dbReference type="Proteomes" id="UP000799750">
    <property type="component" value="Unassembled WGS sequence"/>
</dbReference>
<evidence type="ECO:0000313" key="2">
    <source>
        <dbReference type="EMBL" id="KAF2499923.1"/>
    </source>
</evidence>
<name>A0A6A6R855_9PEZI</name>
<dbReference type="EMBL" id="MU004183">
    <property type="protein sequence ID" value="KAF2499923.1"/>
    <property type="molecule type" value="Genomic_DNA"/>
</dbReference>
<proteinExistence type="predicted"/>
<accession>A0A6A6R855</accession>